<sequence length="88" mass="9027">MLLGPSATAVGLARTCPSSEQHCGLVTHALATTVLYWTLCNCGGCMLARVRVLVPSRLPSSTLALVPSLPARSWNGLALGVGDCAGSF</sequence>
<evidence type="ECO:0000313" key="2">
    <source>
        <dbReference type="Proteomes" id="UP000246740"/>
    </source>
</evidence>
<evidence type="ECO:0000313" key="1">
    <source>
        <dbReference type="EMBL" id="PWY97143.1"/>
    </source>
</evidence>
<dbReference type="EMBL" id="KZ819218">
    <property type="protein sequence ID" value="PWY97143.1"/>
    <property type="molecule type" value="Genomic_DNA"/>
</dbReference>
<name>A0A317XFI5_9BASI</name>
<dbReference type="AlphaFoldDB" id="A0A317XFI5"/>
<dbReference type="InParanoid" id="A0A317XFI5"/>
<gene>
    <name evidence="1" type="ORF">BCV70DRAFT_80897</name>
</gene>
<organism evidence="1 2">
    <name type="scientific">Testicularia cyperi</name>
    <dbReference type="NCBI Taxonomy" id="1882483"/>
    <lineage>
        <taxon>Eukaryota</taxon>
        <taxon>Fungi</taxon>
        <taxon>Dikarya</taxon>
        <taxon>Basidiomycota</taxon>
        <taxon>Ustilaginomycotina</taxon>
        <taxon>Ustilaginomycetes</taxon>
        <taxon>Ustilaginales</taxon>
        <taxon>Anthracoideaceae</taxon>
        <taxon>Testicularia</taxon>
    </lineage>
</organism>
<accession>A0A317XFI5</accession>
<keyword evidence="2" id="KW-1185">Reference proteome</keyword>
<reference evidence="1 2" key="1">
    <citation type="journal article" date="2018" name="Mol. Biol. Evol.">
        <title>Broad Genomic Sampling Reveals a Smut Pathogenic Ancestry of the Fungal Clade Ustilaginomycotina.</title>
        <authorList>
            <person name="Kijpornyongpan T."/>
            <person name="Mondo S.J."/>
            <person name="Barry K."/>
            <person name="Sandor L."/>
            <person name="Lee J."/>
            <person name="Lipzen A."/>
            <person name="Pangilinan J."/>
            <person name="LaButti K."/>
            <person name="Hainaut M."/>
            <person name="Henrissat B."/>
            <person name="Grigoriev I.V."/>
            <person name="Spatafora J.W."/>
            <person name="Aime M.C."/>
        </authorList>
    </citation>
    <scope>NUCLEOTIDE SEQUENCE [LARGE SCALE GENOMIC DNA]</scope>
    <source>
        <strain evidence="1 2">MCA 3645</strain>
    </source>
</reference>
<dbReference type="Proteomes" id="UP000246740">
    <property type="component" value="Unassembled WGS sequence"/>
</dbReference>
<proteinExistence type="predicted"/>
<protein>
    <submittedName>
        <fullName evidence="1">Uncharacterized protein</fullName>
    </submittedName>
</protein>